<protein>
    <recommendedName>
        <fullName evidence="2">VTT domain-containing protein</fullName>
    </recommendedName>
</protein>
<evidence type="ECO:0000259" key="2">
    <source>
        <dbReference type="Pfam" id="PF09335"/>
    </source>
</evidence>
<keyword evidence="1" id="KW-0472">Membrane</keyword>
<dbReference type="RefSeq" id="WP_295657616.1">
    <property type="nucleotide sequence ID" value="NZ_CADCUP010000078.1"/>
</dbReference>
<reference evidence="3" key="1">
    <citation type="submission" date="2020-02" db="EMBL/GenBank/DDBJ databases">
        <authorList>
            <person name="Meier V. D."/>
        </authorList>
    </citation>
    <scope>NUCLEOTIDE SEQUENCE</scope>
    <source>
        <strain evidence="3">AVDCRST_MAG06</strain>
    </source>
</reference>
<keyword evidence="1" id="KW-0812">Transmembrane</keyword>
<sequence length="152" mass="16616">MNLLIGTFLFSFGSALVPILNAEAYVAVAARSHPPLLIAAVAAVGQMVGKVLWYYAGAHAERLPYINRKMERPKTRASMDKWQARTQGRPWFTALLLFVSAWAGFPPYAVMAALAGVLRANIVVFLVTGLVGRFLRFWIVAAAATSLFDLFG</sequence>
<name>A0A6J4NIR7_9ACTN</name>
<keyword evidence="1" id="KW-1133">Transmembrane helix</keyword>
<dbReference type="Pfam" id="PF09335">
    <property type="entry name" value="VTT_dom"/>
    <property type="match status" value="1"/>
</dbReference>
<gene>
    <name evidence="3" type="ORF">AVDCRST_MAG06-1149</name>
</gene>
<feature type="transmembrane region" description="Helical" evidence="1">
    <location>
        <begin position="122"/>
        <end position="148"/>
    </location>
</feature>
<organism evidence="3">
    <name type="scientific">uncultured Nocardioides sp</name>
    <dbReference type="NCBI Taxonomy" id="198441"/>
    <lineage>
        <taxon>Bacteria</taxon>
        <taxon>Bacillati</taxon>
        <taxon>Actinomycetota</taxon>
        <taxon>Actinomycetes</taxon>
        <taxon>Propionibacteriales</taxon>
        <taxon>Nocardioidaceae</taxon>
        <taxon>Nocardioides</taxon>
        <taxon>environmental samples</taxon>
    </lineage>
</organism>
<dbReference type="EMBL" id="CADCUP010000078">
    <property type="protein sequence ID" value="CAA9384048.1"/>
    <property type="molecule type" value="Genomic_DNA"/>
</dbReference>
<proteinExistence type="predicted"/>
<evidence type="ECO:0000313" key="3">
    <source>
        <dbReference type="EMBL" id="CAA9384048.1"/>
    </source>
</evidence>
<dbReference type="InterPro" id="IPR032816">
    <property type="entry name" value="VTT_dom"/>
</dbReference>
<feature type="transmembrane region" description="Helical" evidence="1">
    <location>
        <begin position="91"/>
        <end position="116"/>
    </location>
</feature>
<feature type="transmembrane region" description="Helical" evidence="1">
    <location>
        <begin position="38"/>
        <end position="56"/>
    </location>
</feature>
<dbReference type="AlphaFoldDB" id="A0A6J4NIR7"/>
<accession>A0A6J4NIR7</accession>
<evidence type="ECO:0000256" key="1">
    <source>
        <dbReference type="SAM" id="Phobius"/>
    </source>
</evidence>
<feature type="domain" description="VTT" evidence="2">
    <location>
        <begin position="23"/>
        <end position="142"/>
    </location>
</feature>